<evidence type="ECO:0000256" key="1">
    <source>
        <dbReference type="SAM" id="SignalP"/>
    </source>
</evidence>
<accession>A0A8H4K8T4</accession>
<feature type="signal peptide" evidence="1">
    <location>
        <begin position="1"/>
        <end position="22"/>
    </location>
</feature>
<dbReference type="OrthoDB" id="4744558at2759"/>
<evidence type="ECO:0000313" key="2">
    <source>
        <dbReference type="EMBL" id="KAF4445476.1"/>
    </source>
</evidence>
<proteinExistence type="predicted"/>
<sequence>MHLYQLITITILPLLTANSASATLQPRDRNLYALKTAPEVLTRISNFRAEHKATLTPSQSEFLDESEATVMAIDLNRASHLKETCHKVFDDDECSYILTGQHISPETADDNGGDHSSVN</sequence>
<keyword evidence="3" id="KW-1185">Reference proteome</keyword>
<name>A0A8H4K8T4_9HYPO</name>
<feature type="chain" id="PRO_5034162148" description="Deuterolysin" evidence="1">
    <location>
        <begin position="23"/>
        <end position="119"/>
    </location>
</feature>
<reference evidence="2" key="1">
    <citation type="submission" date="2020-01" db="EMBL/GenBank/DDBJ databases">
        <title>Identification and distribution of gene clusters putatively required for synthesis of sphingolipid metabolism inhibitors in phylogenetically diverse species of the filamentous fungus Fusarium.</title>
        <authorList>
            <person name="Kim H.-S."/>
            <person name="Busman M."/>
            <person name="Brown D.W."/>
            <person name="Divon H."/>
            <person name="Uhlig S."/>
            <person name="Proctor R.H."/>
        </authorList>
    </citation>
    <scope>NUCLEOTIDE SEQUENCE</scope>
    <source>
        <strain evidence="2">NRRL 53441</strain>
    </source>
</reference>
<evidence type="ECO:0000313" key="3">
    <source>
        <dbReference type="Proteomes" id="UP000605986"/>
    </source>
</evidence>
<comment type="caution">
    <text evidence="2">The sequence shown here is derived from an EMBL/GenBank/DDBJ whole genome shotgun (WGS) entry which is preliminary data.</text>
</comment>
<gene>
    <name evidence="2" type="ORF">F53441_10792</name>
</gene>
<dbReference type="EMBL" id="JAADJG010000522">
    <property type="protein sequence ID" value="KAF4445476.1"/>
    <property type="molecule type" value="Genomic_DNA"/>
</dbReference>
<dbReference type="AlphaFoldDB" id="A0A8H4K8T4"/>
<protein>
    <recommendedName>
        <fullName evidence="4">Deuterolysin</fullName>
    </recommendedName>
</protein>
<organism evidence="2 3">
    <name type="scientific">Fusarium austroafricanum</name>
    <dbReference type="NCBI Taxonomy" id="2364996"/>
    <lineage>
        <taxon>Eukaryota</taxon>
        <taxon>Fungi</taxon>
        <taxon>Dikarya</taxon>
        <taxon>Ascomycota</taxon>
        <taxon>Pezizomycotina</taxon>
        <taxon>Sordariomycetes</taxon>
        <taxon>Hypocreomycetidae</taxon>
        <taxon>Hypocreales</taxon>
        <taxon>Nectriaceae</taxon>
        <taxon>Fusarium</taxon>
        <taxon>Fusarium concolor species complex</taxon>
    </lineage>
</organism>
<evidence type="ECO:0008006" key="4">
    <source>
        <dbReference type="Google" id="ProtNLM"/>
    </source>
</evidence>
<dbReference type="Proteomes" id="UP000605986">
    <property type="component" value="Unassembled WGS sequence"/>
</dbReference>
<keyword evidence="1" id="KW-0732">Signal</keyword>